<reference evidence="2" key="1">
    <citation type="submission" date="2020-06" db="EMBL/GenBank/DDBJ databases">
        <authorList>
            <person name="Li T."/>
            <person name="Hu X."/>
            <person name="Zhang T."/>
            <person name="Song X."/>
            <person name="Zhang H."/>
            <person name="Dai N."/>
            <person name="Sheng W."/>
            <person name="Hou X."/>
            <person name="Wei L."/>
        </authorList>
    </citation>
    <scope>NUCLEOTIDE SEQUENCE</scope>
    <source>
        <strain evidence="2">G02</strain>
        <tissue evidence="2">Leaf</tissue>
    </source>
</reference>
<dbReference type="PANTHER" id="PTHR33116:SF76">
    <property type="entry name" value="DUF4283 DOMAIN-CONTAINING PROTEIN"/>
    <property type="match status" value="1"/>
</dbReference>
<evidence type="ECO:0000313" key="2">
    <source>
        <dbReference type="EMBL" id="KAL0387821.1"/>
    </source>
</evidence>
<dbReference type="EMBL" id="JACGWJ010000011">
    <property type="protein sequence ID" value="KAL0387821.1"/>
    <property type="molecule type" value="Genomic_DNA"/>
</dbReference>
<name>A0AAW2S813_SESRA</name>
<proteinExistence type="predicted"/>
<keyword evidence="1" id="KW-0732">Signal</keyword>
<dbReference type="PANTHER" id="PTHR33116">
    <property type="entry name" value="REVERSE TRANSCRIPTASE ZINC-BINDING DOMAIN-CONTAINING PROTEIN-RELATED-RELATED"/>
    <property type="match status" value="1"/>
</dbReference>
<sequence>MSPYLFVLVIEVLTLLIKQDMGFSYHWRCQELSLFQLCFADDLFLFCKADVSSVNVFKRGLDMFVSMSSLHANPSKSHLIISKSSYDVRDGLLTILGFQEGHLSVQYLGLPLLASRLMISDCKPLLLKINSRIKGWQGIQLSFAGQIQLTKSALMPIDVNWAMAFLLTKGVIQ</sequence>
<evidence type="ECO:0000256" key="1">
    <source>
        <dbReference type="SAM" id="SignalP"/>
    </source>
</evidence>
<feature type="signal peptide" evidence="1">
    <location>
        <begin position="1"/>
        <end position="22"/>
    </location>
</feature>
<reference evidence="2" key="2">
    <citation type="journal article" date="2024" name="Plant">
        <title>Genomic evolution and insights into agronomic trait innovations of Sesamum species.</title>
        <authorList>
            <person name="Miao H."/>
            <person name="Wang L."/>
            <person name="Qu L."/>
            <person name="Liu H."/>
            <person name="Sun Y."/>
            <person name="Le M."/>
            <person name="Wang Q."/>
            <person name="Wei S."/>
            <person name="Zheng Y."/>
            <person name="Lin W."/>
            <person name="Duan Y."/>
            <person name="Cao H."/>
            <person name="Xiong S."/>
            <person name="Wang X."/>
            <person name="Wei L."/>
            <person name="Li C."/>
            <person name="Ma Q."/>
            <person name="Ju M."/>
            <person name="Zhao R."/>
            <person name="Li G."/>
            <person name="Mu C."/>
            <person name="Tian Q."/>
            <person name="Mei H."/>
            <person name="Zhang T."/>
            <person name="Gao T."/>
            <person name="Zhang H."/>
        </authorList>
    </citation>
    <scope>NUCLEOTIDE SEQUENCE</scope>
    <source>
        <strain evidence="2">G02</strain>
    </source>
</reference>
<organism evidence="2">
    <name type="scientific">Sesamum radiatum</name>
    <name type="common">Black benniseed</name>
    <dbReference type="NCBI Taxonomy" id="300843"/>
    <lineage>
        <taxon>Eukaryota</taxon>
        <taxon>Viridiplantae</taxon>
        <taxon>Streptophyta</taxon>
        <taxon>Embryophyta</taxon>
        <taxon>Tracheophyta</taxon>
        <taxon>Spermatophyta</taxon>
        <taxon>Magnoliopsida</taxon>
        <taxon>eudicotyledons</taxon>
        <taxon>Gunneridae</taxon>
        <taxon>Pentapetalae</taxon>
        <taxon>asterids</taxon>
        <taxon>lamiids</taxon>
        <taxon>Lamiales</taxon>
        <taxon>Pedaliaceae</taxon>
        <taxon>Sesamum</taxon>
    </lineage>
</organism>
<comment type="caution">
    <text evidence="2">The sequence shown here is derived from an EMBL/GenBank/DDBJ whole genome shotgun (WGS) entry which is preliminary data.</text>
</comment>
<gene>
    <name evidence="2" type="ORF">Sradi_2663900</name>
</gene>
<dbReference type="AlphaFoldDB" id="A0AAW2S813"/>
<accession>A0AAW2S813</accession>
<protein>
    <recommendedName>
        <fullName evidence="3">Reverse transcriptase domain-containing protein</fullName>
    </recommendedName>
</protein>
<evidence type="ECO:0008006" key="3">
    <source>
        <dbReference type="Google" id="ProtNLM"/>
    </source>
</evidence>
<feature type="chain" id="PRO_5043587595" description="Reverse transcriptase domain-containing protein" evidence="1">
    <location>
        <begin position="23"/>
        <end position="173"/>
    </location>
</feature>